<evidence type="ECO:0000256" key="7">
    <source>
        <dbReference type="SAM" id="MobiDB-lite"/>
    </source>
</evidence>
<dbReference type="EMBL" id="CAMXCT010003891">
    <property type="protein sequence ID" value="CAI4006778.1"/>
    <property type="molecule type" value="Genomic_DNA"/>
</dbReference>
<sequence>MLVNKATIRMARSLAAPFMVDWNGDGLTDLLVGQGDGSVWYYERSPKDAMLYWKNDKDKANPFRVIEPIPFDKHGGQHPAGPVVVDWDMDGEYELLLSVAGRIRYFKQKAGELVEQKGKDNPFDNITFSSVAPRVAAADWDGDGDMDLILPRGRGLAYFEQVDGKLVEREGGANPFMNVKGAYIDNARGWDGTYGAPFAVDWDDDGFSDLIYGQVDGTVLFFERLASARLAQRTGIANPFGRIQVGHYAAVQAVDYNGDGLVDVIAGNQDGKVALFARVRDVRLQERKGIANPFYDIGPLKNAVPSTPLMDEMGALYFMFQETNVGRVELFKRLEDGSFQNLTQARPPAVAATAVWLQAGRTQLLDWNGDGKTDRLTIYHNGTVDYKENVSGVLTDLGAHSPFYGLSFGSAFTDANVSGYLPLDLYGDGRKELLVAEWGLKELRFFETAWCELPDACNSRGVCLKNSGKCSCMLGYDGTDCSQCTESFFTDFSDKLSDYPGFVCRACPGRLGNGTCSGRGTCEDDVMVKQLQAEEAPEMSKLQTAFLRGEGTCTCSEHFNGTNCETGKCPAGTEYAEHSIIAHCEQCKPGQYKSESDNTARCRMCPQHHYAPSSGTAVCQECLGSLFIYSVDKEHTDCRMDVTASLPVLLGIICWALTFYFAPMVFGLPIVIADISLGPYLPSEKRKEEGAAKSCCKLRRTPARFAEEGENLQCVKVKSHGNHNLLRGQRATIYFRGTGDPRLDTKRFDFKVEGLTHHELLLLNLDGTPVSINHDSSTGHLQVKYQHAMLRMGMFGLPFIVWTLLPIGAYAALLAYLNSSAVKFLPSTSSLHVAIGCLVSVIVHSFRYKNLARTRLKKDIRHFIQRLKQKNPNPTRCGRGPSRAITAGQLKEFDYYFHGYHGSHRTMYYVCHNIILQLTHPFKLSYAELAGPSLVTWFVSHYWGTSFRHFVDTVSKHSEENPFPGRKPSQQPYWICSFSNNQWAVEEEVGKNWDESSFYLAMRSDACKGTVMVFDEDALPLTRSWCLFELLQTHHFKHTREDFAGLMLCSSNGVMNRGNGSFDLAIKVSHKLATLDLRDANASKESDKLMIEELAACLRAVRRQAGFKNVRTFLTNAVEEVLLATRSRFQAGIRRRHDKMTELQSSLALTQSESPTRKKVPEPMPSQVRVTDPDKEKRPALLGSFRKEESPDKDQARADDLGAKCPEIPETLTALDWYDLRDSPEFFRCLHDLKSQELLLVGLYFASAAQPEEVLVKDAPKLGAVWLNPGVEEHHLLYKLGKLQRHVVAKGVDLKAEQFEDAALCASNWSTRCSVMEISPDDLPCIGPEASPEKCKARLAALVLQLQASEKAQAAVPAPSMAFCAAGRLIAGRSPQELVPWLKGYQQAQCALSSCVLTGTNLNYANLYACHLGGQQWTTLGVFILLLVYCFLIIGVVADGYLIPALCQIGRHLEMSDAMLGSTLLALGGSITDFMTGLVSVLSLENEQPDVSLWLGGLVGAGLFATTVVVSLVPLCSDGGAQMDAKALSRDLGFRSLANVLVITFACLGYFNAFLGIVMTACYVVYVLITLRETSKTETQANPPDARPSVAEDLSFISSSFGRRKSLSFQAHSGSLVLTHVSGEDAEEMCSQRLKRHLAWNGASAGVMEKVNFFVALPFRPFFCLTMATVKWDPVVNVVMPFCVCLFLPFGNPLGNSYKAPDWSSMLTISGLAVVGLLLSIRLGLLARGCPGHYIGFVFFQWITFVTALLWVGLLAGEIVGAFTVLGAVIGMSPTTMGLTLLAFGNTVDNVFATMGLVKNGQSPVAITGVYAADTFTMFCVCGCIMLLLCMKTAAAVPVAFTPCAMTLLIVIQVILATTWLWTKQNQWKMPKVLGKFLLACYPSALILGFLLEYIIRK</sequence>
<evidence type="ECO:0000256" key="5">
    <source>
        <dbReference type="ARBA" id="ARBA00023136"/>
    </source>
</evidence>
<feature type="transmembrane region" description="Helical" evidence="8">
    <location>
        <begin position="1733"/>
        <end position="1753"/>
    </location>
</feature>
<organism evidence="10">
    <name type="scientific">Cladocopium goreaui</name>
    <dbReference type="NCBI Taxonomy" id="2562237"/>
    <lineage>
        <taxon>Eukaryota</taxon>
        <taxon>Sar</taxon>
        <taxon>Alveolata</taxon>
        <taxon>Dinophyceae</taxon>
        <taxon>Suessiales</taxon>
        <taxon>Symbiodiniaceae</taxon>
        <taxon>Cladocopium</taxon>
    </lineage>
</organism>
<feature type="transmembrane region" description="Helical" evidence="8">
    <location>
        <begin position="1420"/>
        <end position="1443"/>
    </location>
</feature>
<evidence type="ECO:0000256" key="4">
    <source>
        <dbReference type="ARBA" id="ARBA00022989"/>
    </source>
</evidence>
<feature type="disulfide bond" evidence="6">
    <location>
        <begin position="472"/>
        <end position="481"/>
    </location>
</feature>
<feature type="transmembrane region" description="Helical" evidence="8">
    <location>
        <begin position="794"/>
        <end position="817"/>
    </location>
</feature>
<dbReference type="CDD" id="cd00055">
    <property type="entry name" value="EGF_Lam"/>
    <property type="match status" value="1"/>
</dbReference>
<dbReference type="InterPro" id="IPR051359">
    <property type="entry name" value="CaCA_antiporter"/>
</dbReference>
<dbReference type="Pfam" id="PF01699">
    <property type="entry name" value="Na_Ca_ex"/>
    <property type="match status" value="2"/>
</dbReference>
<proteinExistence type="predicted"/>
<dbReference type="Gene3D" id="2.10.50.10">
    <property type="entry name" value="Tumor Necrosis Factor Receptor, subunit A, domain 2"/>
    <property type="match status" value="1"/>
</dbReference>
<dbReference type="Gene3D" id="1.20.1420.30">
    <property type="entry name" value="NCX, central ion-binding region"/>
    <property type="match status" value="2"/>
</dbReference>
<feature type="compositionally biased region" description="Basic and acidic residues" evidence="7">
    <location>
        <begin position="1171"/>
        <end position="1200"/>
    </location>
</feature>
<dbReference type="Proteomes" id="UP001152797">
    <property type="component" value="Unassembled WGS sequence"/>
</dbReference>
<dbReference type="GO" id="GO:0008324">
    <property type="term" value="F:monoatomic cation transmembrane transporter activity"/>
    <property type="evidence" value="ECO:0007669"/>
    <property type="project" value="TreeGrafter"/>
</dbReference>
<dbReference type="OrthoDB" id="407410at2759"/>
<evidence type="ECO:0000313" key="10">
    <source>
        <dbReference type="EMBL" id="CAI4006778.1"/>
    </source>
</evidence>
<evidence type="ECO:0000259" key="9">
    <source>
        <dbReference type="PROSITE" id="PS50026"/>
    </source>
</evidence>
<gene>
    <name evidence="10" type="ORF">C1SCF055_LOCUS32388</name>
</gene>
<protein>
    <recommendedName>
        <fullName evidence="9">EGF-like domain-containing protein</fullName>
    </recommendedName>
</protein>
<comment type="caution">
    <text evidence="10">The sequence shown here is derived from an EMBL/GenBank/DDBJ whole genome shotgun (WGS) entry which is preliminary data.</text>
</comment>
<evidence type="ECO:0000313" key="11">
    <source>
        <dbReference type="EMBL" id="CAL1160153.1"/>
    </source>
</evidence>
<evidence type="ECO:0000256" key="1">
    <source>
        <dbReference type="ARBA" id="ARBA00004141"/>
    </source>
</evidence>
<dbReference type="EMBL" id="CAMXCT030003891">
    <property type="protein sequence ID" value="CAL4794090.1"/>
    <property type="molecule type" value="Genomic_DNA"/>
</dbReference>
<feature type="transmembrane region" description="Helical" evidence="8">
    <location>
        <begin position="1463"/>
        <end position="1484"/>
    </location>
</feature>
<dbReference type="PROSITE" id="PS50026">
    <property type="entry name" value="EGF_3"/>
    <property type="match status" value="1"/>
</dbReference>
<dbReference type="PROSITE" id="PS01248">
    <property type="entry name" value="EGF_LAM_1"/>
    <property type="match status" value="1"/>
</dbReference>
<accession>A0A9P1GBF6</accession>
<keyword evidence="12" id="KW-1185">Reference proteome</keyword>
<dbReference type="PANTHER" id="PTHR12266:SF0">
    <property type="entry name" value="MITOCHONDRIAL SODIUM_CALCIUM EXCHANGER PROTEIN"/>
    <property type="match status" value="1"/>
</dbReference>
<dbReference type="InterPro" id="IPR000742">
    <property type="entry name" value="EGF"/>
</dbReference>
<feature type="transmembrane region" description="Helical" evidence="8">
    <location>
        <begin position="1759"/>
        <end position="1784"/>
    </location>
</feature>
<dbReference type="EMBL" id="CAMXCT020003891">
    <property type="protein sequence ID" value="CAL1160153.1"/>
    <property type="molecule type" value="Genomic_DNA"/>
</dbReference>
<feature type="transmembrane region" description="Helical" evidence="8">
    <location>
        <begin position="829"/>
        <end position="848"/>
    </location>
</feature>
<dbReference type="InterPro" id="IPR004837">
    <property type="entry name" value="NaCa_Exmemb"/>
</dbReference>
<keyword evidence="4 8" id="KW-1133">Transmembrane helix</keyword>
<dbReference type="InterPro" id="IPR002049">
    <property type="entry name" value="LE_dom"/>
</dbReference>
<feature type="transmembrane region" description="Helical" evidence="8">
    <location>
        <begin position="1835"/>
        <end position="1862"/>
    </location>
</feature>
<comment type="caution">
    <text evidence="6">Lacks conserved residue(s) required for the propagation of feature annotation.</text>
</comment>
<dbReference type="SMART" id="SM01411">
    <property type="entry name" value="Ephrin_rec_like"/>
    <property type="match status" value="1"/>
</dbReference>
<reference evidence="10" key="1">
    <citation type="submission" date="2022-10" db="EMBL/GenBank/DDBJ databases">
        <authorList>
            <person name="Chen Y."/>
            <person name="Dougan E. K."/>
            <person name="Chan C."/>
            <person name="Rhodes N."/>
            <person name="Thang M."/>
        </authorList>
    </citation>
    <scope>NUCLEOTIDE SEQUENCE</scope>
</reference>
<feature type="domain" description="EGF-like" evidence="9">
    <location>
        <begin position="447"/>
        <end position="482"/>
    </location>
</feature>
<comment type="subcellular location">
    <subcellularLocation>
        <location evidence="1">Membrane</location>
        <topology evidence="1">Multi-pass membrane protein</topology>
    </subcellularLocation>
</comment>
<name>A0A9P1GBF6_9DINO</name>
<keyword evidence="5 8" id="KW-0472">Membrane</keyword>
<evidence type="ECO:0000256" key="6">
    <source>
        <dbReference type="PROSITE-ProRule" id="PRU00076"/>
    </source>
</evidence>
<feature type="transmembrane region" description="Helical" evidence="8">
    <location>
        <begin position="1491"/>
        <end position="1513"/>
    </location>
</feature>
<keyword evidence="6" id="KW-1015">Disulfide bond</keyword>
<dbReference type="InterPro" id="IPR044880">
    <property type="entry name" value="NCX_ion-bd_dom_sf"/>
</dbReference>
<dbReference type="SUPFAM" id="SSF69318">
    <property type="entry name" value="Integrin alpha N-terminal domain"/>
    <property type="match status" value="1"/>
</dbReference>
<feature type="region of interest" description="Disordered" evidence="7">
    <location>
        <begin position="1146"/>
        <end position="1200"/>
    </location>
</feature>
<evidence type="ECO:0000256" key="2">
    <source>
        <dbReference type="ARBA" id="ARBA00022448"/>
    </source>
</evidence>
<feature type="transmembrane region" description="Helical" evidence="8">
    <location>
        <begin position="1675"/>
        <end position="1691"/>
    </location>
</feature>
<evidence type="ECO:0000256" key="3">
    <source>
        <dbReference type="ARBA" id="ARBA00022692"/>
    </source>
</evidence>
<keyword evidence="3 8" id="KW-0812">Transmembrane</keyword>
<keyword evidence="2" id="KW-0813">Transport</keyword>
<feature type="transmembrane region" description="Helical" evidence="8">
    <location>
        <begin position="1805"/>
        <end position="1829"/>
    </location>
</feature>
<feature type="transmembrane region" description="Helical" evidence="8">
    <location>
        <begin position="1540"/>
        <end position="1569"/>
    </location>
</feature>
<keyword evidence="6" id="KW-0245">EGF-like domain</keyword>
<feature type="transmembrane region" description="Helical" evidence="8">
    <location>
        <begin position="1874"/>
        <end position="1896"/>
    </location>
</feature>
<reference evidence="11" key="2">
    <citation type="submission" date="2024-04" db="EMBL/GenBank/DDBJ databases">
        <authorList>
            <person name="Chen Y."/>
            <person name="Shah S."/>
            <person name="Dougan E. K."/>
            <person name="Thang M."/>
            <person name="Chan C."/>
        </authorList>
    </citation>
    <scope>NUCLEOTIDE SEQUENCE [LARGE SCALE GENOMIC DNA]</scope>
</reference>
<evidence type="ECO:0000256" key="8">
    <source>
        <dbReference type="SAM" id="Phobius"/>
    </source>
</evidence>
<feature type="transmembrane region" description="Helical" evidence="8">
    <location>
        <begin position="648"/>
        <end position="677"/>
    </location>
</feature>
<dbReference type="InterPro" id="IPR028994">
    <property type="entry name" value="Integrin_alpha_N"/>
</dbReference>
<dbReference type="GO" id="GO:0016020">
    <property type="term" value="C:membrane"/>
    <property type="evidence" value="ECO:0007669"/>
    <property type="project" value="UniProtKB-SubCell"/>
</dbReference>
<feature type="transmembrane region" description="Helical" evidence="8">
    <location>
        <begin position="1703"/>
        <end position="1721"/>
    </location>
</feature>
<dbReference type="PANTHER" id="PTHR12266">
    <property type="entry name" value="NA+/CA2+ K+ INDEPENDENT EXCHANGER"/>
    <property type="match status" value="1"/>
</dbReference>
<evidence type="ECO:0000313" key="12">
    <source>
        <dbReference type="Proteomes" id="UP001152797"/>
    </source>
</evidence>
<dbReference type="PROSITE" id="PS00022">
    <property type="entry name" value="EGF_1"/>
    <property type="match status" value="1"/>
</dbReference>